<reference evidence="2" key="1">
    <citation type="submission" date="2017-09" db="EMBL/GenBank/DDBJ databases">
        <title>Depth-based differentiation of microbial function through sediment-hosted aquifers and enrichment of novel symbionts in the deep terrestrial subsurface.</title>
        <authorList>
            <person name="Probst A.J."/>
            <person name="Ladd B."/>
            <person name="Jarett J.K."/>
            <person name="Geller-Mcgrath D.E."/>
            <person name="Sieber C.M.K."/>
            <person name="Emerson J.B."/>
            <person name="Anantharaman K."/>
            <person name="Thomas B.C."/>
            <person name="Malmstrom R."/>
            <person name="Stieglmeier M."/>
            <person name="Klingl A."/>
            <person name="Woyke T."/>
            <person name="Ryan C.M."/>
            <person name="Banfield J.F."/>
        </authorList>
    </citation>
    <scope>NUCLEOTIDE SEQUENCE [LARGE SCALE GENOMIC DNA]</scope>
</reference>
<sequence length="66" mass="7393">MCKKLISKYPPSLMFVSRLTPACRQAGPRSRIFASAGFVSVIRNFVSETEPKKTPPVSWRGVFVSF</sequence>
<dbReference type="AlphaFoldDB" id="A0A2M7QF52"/>
<gene>
    <name evidence="1" type="ORF">COY90_00940</name>
</gene>
<organism evidence="1 2">
    <name type="scientific">Candidatus Roizmanbacteria bacterium CG_4_10_14_0_8_um_filter_39_9</name>
    <dbReference type="NCBI Taxonomy" id="1974829"/>
    <lineage>
        <taxon>Bacteria</taxon>
        <taxon>Candidatus Roizmaniibacteriota</taxon>
    </lineage>
</organism>
<protein>
    <submittedName>
        <fullName evidence="1">Uncharacterized protein</fullName>
    </submittedName>
</protein>
<comment type="caution">
    <text evidence="1">The sequence shown here is derived from an EMBL/GenBank/DDBJ whole genome shotgun (WGS) entry which is preliminary data.</text>
</comment>
<evidence type="ECO:0000313" key="1">
    <source>
        <dbReference type="EMBL" id="PIY69382.1"/>
    </source>
</evidence>
<name>A0A2M7QF52_9BACT</name>
<evidence type="ECO:0000313" key="2">
    <source>
        <dbReference type="Proteomes" id="UP000230108"/>
    </source>
</evidence>
<accession>A0A2M7QF52</accession>
<dbReference type="Proteomes" id="UP000230108">
    <property type="component" value="Unassembled WGS sequence"/>
</dbReference>
<dbReference type="EMBL" id="PFLF01000026">
    <property type="protein sequence ID" value="PIY69382.1"/>
    <property type="molecule type" value="Genomic_DNA"/>
</dbReference>
<proteinExistence type="predicted"/>